<proteinExistence type="predicted"/>
<keyword evidence="6" id="KW-0175">Coiled coil</keyword>
<dbReference type="PROSITE" id="PS50089">
    <property type="entry name" value="ZF_RING_2"/>
    <property type="match status" value="1"/>
</dbReference>
<evidence type="ECO:0000259" key="8">
    <source>
        <dbReference type="PROSITE" id="PS50089"/>
    </source>
</evidence>
<reference evidence="9 10" key="1">
    <citation type="submission" date="2023-08" db="EMBL/GenBank/DDBJ databases">
        <title>A Necator americanus chromosomal reference genome.</title>
        <authorList>
            <person name="Ilik V."/>
            <person name="Petrzelkova K.J."/>
            <person name="Pardy F."/>
            <person name="Fuh T."/>
            <person name="Niatou-Singa F.S."/>
            <person name="Gouil Q."/>
            <person name="Baker L."/>
            <person name="Ritchie M.E."/>
            <person name="Jex A.R."/>
            <person name="Gazzola D."/>
            <person name="Li H."/>
            <person name="Toshio Fujiwara R."/>
            <person name="Zhan B."/>
            <person name="Aroian R.V."/>
            <person name="Pafco B."/>
            <person name="Schwarz E.M."/>
        </authorList>
    </citation>
    <scope>NUCLEOTIDE SEQUENCE [LARGE SCALE GENOMIC DNA]</scope>
    <source>
        <strain evidence="9 10">Aroian</strain>
        <tissue evidence="9">Whole animal</tissue>
    </source>
</reference>
<keyword evidence="4" id="KW-0469">Meiosis</keyword>
<dbReference type="PROSITE" id="PS00518">
    <property type="entry name" value="ZF_RING_1"/>
    <property type="match status" value="1"/>
</dbReference>
<comment type="caution">
    <text evidence="9">The sequence shown here is derived from an EMBL/GenBank/DDBJ whole genome shotgun (WGS) entry which is preliminary data.</text>
</comment>
<dbReference type="InterPro" id="IPR013083">
    <property type="entry name" value="Znf_RING/FYVE/PHD"/>
</dbReference>
<feature type="coiled-coil region" evidence="6">
    <location>
        <begin position="246"/>
        <end position="287"/>
    </location>
</feature>
<evidence type="ECO:0000256" key="2">
    <source>
        <dbReference type="ARBA" id="ARBA00022771"/>
    </source>
</evidence>
<evidence type="ECO:0000256" key="5">
    <source>
        <dbReference type="PROSITE-ProRule" id="PRU00175"/>
    </source>
</evidence>
<dbReference type="InterPro" id="IPR042123">
    <property type="entry name" value="Zip3/RNF212-like"/>
</dbReference>
<evidence type="ECO:0000256" key="7">
    <source>
        <dbReference type="SAM" id="Phobius"/>
    </source>
</evidence>
<accession>A0ABR1C1S4</accession>
<protein>
    <recommendedName>
        <fullName evidence="8">RING-type domain-containing protein</fullName>
    </recommendedName>
</protein>
<keyword evidence="7" id="KW-1133">Transmembrane helix</keyword>
<name>A0ABR1C1S4_NECAM</name>
<gene>
    <name evidence="9" type="primary">Necator_chrI.g4013</name>
    <name evidence="9" type="ORF">RB195_007884</name>
</gene>
<dbReference type="InterPro" id="IPR001841">
    <property type="entry name" value="Znf_RING"/>
</dbReference>
<keyword evidence="10" id="KW-1185">Reference proteome</keyword>
<evidence type="ECO:0000256" key="6">
    <source>
        <dbReference type="SAM" id="Coils"/>
    </source>
</evidence>
<feature type="domain" description="RING-type" evidence="8">
    <location>
        <begin position="123"/>
        <end position="166"/>
    </location>
</feature>
<dbReference type="PANTHER" id="PTHR22663:SF17">
    <property type="entry name" value="RING FINGER PROTEIN NARYA-RELATED"/>
    <property type="match status" value="1"/>
</dbReference>
<dbReference type="EMBL" id="JAVFWL010000001">
    <property type="protein sequence ID" value="KAK6731690.1"/>
    <property type="molecule type" value="Genomic_DNA"/>
</dbReference>
<dbReference type="SUPFAM" id="SSF57850">
    <property type="entry name" value="RING/U-box"/>
    <property type="match status" value="1"/>
</dbReference>
<keyword evidence="7" id="KW-0812">Transmembrane</keyword>
<keyword evidence="3" id="KW-0862">Zinc</keyword>
<evidence type="ECO:0000256" key="3">
    <source>
        <dbReference type="ARBA" id="ARBA00022833"/>
    </source>
</evidence>
<organism evidence="9 10">
    <name type="scientific">Necator americanus</name>
    <name type="common">Human hookworm</name>
    <dbReference type="NCBI Taxonomy" id="51031"/>
    <lineage>
        <taxon>Eukaryota</taxon>
        <taxon>Metazoa</taxon>
        <taxon>Ecdysozoa</taxon>
        <taxon>Nematoda</taxon>
        <taxon>Chromadorea</taxon>
        <taxon>Rhabditida</taxon>
        <taxon>Rhabditina</taxon>
        <taxon>Rhabditomorpha</taxon>
        <taxon>Strongyloidea</taxon>
        <taxon>Ancylostomatidae</taxon>
        <taxon>Bunostominae</taxon>
        <taxon>Necator</taxon>
    </lineage>
</organism>
<sequence length="471" mass="53752">MFGKYISRNRIFHFHPVRRGFLFFPVLMVCHFVNFELHCTHWIIDYIGLCCLGFWVLVAIGVLFCGWFGIRPRRIIRPSAESQMLRRLSRSRSSKRESGSVRNTYAFDFIYSESFEMADFVHCNCCYILPSAPTNPKYFLTSCYHLLCKACLEKETGNPLLCPVCNREMRTIEINSAMDPKLQELFKPPKKLIQEKMAALKKKYDFQQMLVKSLLEHLKKQREKLSQLTKYCQKQTQISKEQAKEMDELKEWVRTAEIKMKESEEDKANLRKELEGMRKLYERFAKDGGYDSSIDKIFAVAGDSRTNDTESMSNLSFTGVFGCGSKTEIPSFLRTNSEADGINSSLGSFGCNLEVSPQMSANGSVASELTTPKMLGLQKKGFCHSEGNLHSSKRTPSNMDTQNPYAEIFNRSSSLHRYNDGNYRVKKGSPSSGRCNFPRLQSKSPTTSGYVTQGKIIPRVNTPSGMPVNKF</sequence>
<evidence type="ECO:0000256" key="1">
    <source>
        <dbReference type="ARBA" id="ARBA00022723"/>
    </source>
</evidence>
<evidence type="ECO:0000313" key="10">
    <source>
        <dbReference type="Proteomes" id="UP001303046"/>
    </source>
</evidence>
<dbReference type="Pfam" id="PF14634">
    <property type="entry name" value="zf-RING_5"/>
    <property type="match status" value="1"/>
</dbReference>
<dbReference type="InterPro" id="IPR017907">
    <property type="entry name" value="Znf_RING_CS"/>
</dbReference>
<dbReference type="Proteomes" id="UP001303046">
    <property type="component" value="Unassembled WGS sequence"/>
</dbReference>
<keyword evidence="1" id="KW-0479">Metal-binding</keyword>
<feature type="transmembrane region" description="Helical" evidence="7">
    <location>
        <begin position="43"/>
        <end position="70"/>
    </location>
</feature>
<keyword evidence="7" id="KW-0472">Membrane</keyword>
<dbReference type="Gene3D" id="3.30.40.10">
    <property type="entry name" value="Zinc/RING finger domain, C3HC4 (zinc finger)"/>
    <property type="match status" value="1"/>
</dbReference>
<evidence type="ECO:0000256" key="4">
    <source>
        <dbReference type="ARBA" id="ARBA00023254"/>
    </source>
</evidence>
<dbReference type="PANTHER" id="PTHR22663">
    <property type="entry name" value="RING FINGER PROTEIN NARYA-RELATED"/>
    <property type="match status" value="1"/>
</dbReference>
<keyword evidence="2 5" id="KW-0863">Zinc-finger</keyword>
<evidence type="ECO:0000313" key="9">
    <source>
        <dbReference type="EMBL" id="KAK6731690.1"/>
    </source>
</evidence>